<sequence length="84" mass="9551">MSFTSCLRLVALMDHLAKIGGQIICATHSPVLTAMPGAEIIELGAHGLRRTAWDKLQIVDHWRRFMAKPDLYLRHVTVDENTRR</sequence>
<evidence type="ECO:0000313" key="2">
    <source>
        <dbReference type="Proteomes" id="UP001501442"/>
    </source>
</evidence>
<protein>
    <recommendedName>
        <fullName evidence="3">ATPase AAA-type core domain-containing protein</fullName>
    </recommendedName>
</protein>
<name>A0ABP8UU01_9ACTN</name>
<evidence type="ECO:0008006" key="3">
    <source>
        <dbReference type="Google" id="ProtNLM"/>
    </source>
</evidence>
<reference evidence="2" key="1">
    <citation type="journal article" date="2019" name="Int. J. Syst. Evol. Microbiol.">
        <title>The Global Catalogue of Microorganisms (GCM) 10K type strain sequencing project: providing services to taxonomists for standard genome sequencing and annotation.</title>
        <authorList>
            <consortium name="The Broad Institute Genomics Platform"/>
            <consortium name="The Broad Institute Genome Sequencing Center for Infectious Disease"/>
            <person name="Wu L."/>
            <person name="Ma J."/>
        </authorList>
    </citation>
    <scope>NUCLEOTIDE SEQUENCE [LARGE SCALE GENOMIC DNA]</scope>
    <source>
        <strain evidence="2">JCM 17939</strain>
    </source>
</reference>
<proteinExistence type="predicted"/>
<accession>A0ABP8UU01</accession>
<comment type="caution">
    <text evidence="1">The sequence shown here is derived from an EMBL/GenBank/DDBJ whole genome shotgun (WGS) entry which is preliminary data.</text>
</comment>
<organism evidence="1 2">
    <name type="scientific">Actinoallomurus vinaceus</name>
    <dbReference type="NCBI Taxonomy" id="1080074"/>
    <lineage>
        <taxon>Bacteria</taxon>
        <taxon>Bacillati</taxon>
        <taxon>Actinomycetota</taxon>
        <taxon>Actinomycetes</taxon>
        <taxon>Streptosporangiales</taxon>
        <taxon>Thermomonosporaceae</taxon>
        <taxon>Actinoallomurus</taxon>
    </lineage>
</organism>
<dbReference type="Proteomes" id="UP001501442">
    <property type="component" value="Unassembled WGS sequence"/>
</dbReference>
<gene>
    <name evidence="1" type="ORF">GCM10023196_090150</name>
</gene>
<evidence type="ECO:0000313" key="1">
    <source>
        <dbReference type="EMBL" id="GAA4637222.1"/>
    </source>
</evidence>
<dbReference type="EMBL" id="BAABHK010000019">
    <property type="protein sequence ID" value="GAA4637222.1"/>
    <property type="molecule type" value="Genomic_DNA"/>
</dbReference>
<keyword evidence="2" id="KW-1185">Reference proteome</keyword>